<gene>
    <name evidence="1" type="ORF">ES332_A05G324800v1</name>
</gene>
<reference evidence="1 2" key="1">
    <citation type="submission" date="2019-07" db="EMBL/GenBank/DDBJ databases">
        <title>WGS assembly of Gossypium tomentosum.</title>
        <authorList>
            <person name="Chen Z.J."/>
            <person name="Sreedasyam A."/>
            <person name="Ando A."/>
            <person name="Song Q."/>
            <person name="De L."/>
            <person name="Hulse-Kemp A."/>
            <person name="Ding M."/>
            <person name="Ye W."/>
            <person name="Kirkbride R."/>
            <person name="Jenkins J."/>
            <person name="Plott C."/>
            <person name="Lovell J."/>
            <person name="Lin Y.-M."/>
            <person name="Vaughn R."/>
            <person name="Liu B."/>
            <person name="Li W."/>
            <person name="Simpson S."/>
            <person name="Scheffler B."/>
            <person name="Saski C."/>
            <person name="Grover C."/>
            <person name="Hu G."/>
            <person name="Conover J."/>
            <person name="Carlson J."/>
            <person name="Shu S."/>
            <person name="Boston L."/>
            <person name="Williams M."/>
            <person name="Peterson D."/>
            <person name="Mcgee K."/>
            <person name="Jones D."/>
            <person name="Wendel J."/>
            <person name="Stelly D."/>
            <person name="Grimwood J."/>
            <person name="Schmutz J."/>
        </authorList>
    </citation>
    <scope>NUCLEOTIDE SEQUENCE [LARGE SCALE GENOMIC DNA]</scope>
    <source>
        <strain evidence="1">7179.01</strain>
    </source>
</reference>
<name>A0A5D2QN36_GOSTO</name>
<dbReference type="EMBL" id="CM017614">
    <property type="protein sequence ID" value="TYI29563.1"/>
    <property type="molecule type" value="Genomic_DNA"/>
</dbReference>
<evidence type="ECO:0000313" key="2">
    <source>
        <dbReference type="Proteomes" id="UP000322667"/>
    </source>
</evidence>
<dbReference type="Proteomes" id="UP000322667">
    <property type="component" value="Chromosome A05"/>
</dbReference>
<sequence>MLLLQTGMKRYYEGQSSLLESRPSDPKPPDPWPIWSFFCQKLHQTESTPSCSLLVVCGFYPYLRLTIKHSKKIGTVYKYPS</sequence>
<dbReference type="AlphaFoldDB" id="A0A5D2QN36"/>
<accession>A0A5D2QN36</accession>
<proteinExistence type="predicted"/>
<organism evidence="1 2">
    <name type="scientific">Gossypium tomentosum</name>
    <name type="common">Hawaiian cotton</name>
    <name type="synonym">Gossypium sandvicense</name>
    <dbReference type="NCBI Taxonomy" id="34277"/>
    <lineage>
        <taxon>Eukaryota</taxon>
        <taxon>Viridiplantae</taxon>
        <taxon>Streptophyta</taxon>
        <taxon>Embryophyta</taxon>
        <taxon>Tracheophyta</taxon>
        <taxon>Spermatophyta</taxon>
        <taxon>Magnoliopsida</taxon>
        <taxon>eudicotyledons</taxon>
        <taxon>Gunneridae</taxon>
        <taxon>Pentapetalae</taxon>
        <taxon>rosids</taxon>
        <taxon>malvids</taxon>
        <taxon>Malvales</taxon>
        <taxon>Malvaceae</taxon>
        <taxon>Malvoideae</taxon>
        <taxon>Gossypium</taxon>
    </lineage>
</organism>
<evidence type="ECO:0000313" key="1">
    <source>
        <dbReference type="EMBL" id="TYI29563.1"/>
    </source>
</evidence>
<protein>
    <submittedName>
        <fullName evidence="1">Uncharacterized protein</fullName>
    </submittedName>
</protein>
<keyword evidence="2" id="KW-1185">Reference proteome</keyword>